<keyword evidence="3" id="KW-1185">Reference proteome</keyword>
<evidence type="ECO:0000313" key="3">
    <source>
        <dbReference type="Proteomes" id="UP001201812"/>
    </source>
</evidence>
<feature type="region of interest" description="Disordered" evidence="1">
    <location>
        <begin position="1"/>
        <end position="122"/>
    </location>
</feature>
<accession>A0AAD4RBV9</accession>
<reference evidence="2" key="1">
    <citation type="submission" date="2022-01" db="EMBL/GenBank/DDBJ databases">
        <title>Genome Sequence Resource for Two Populations of Ditylenchus destructor, the Migratory Endoparasitic Phytonematode.</title>
        <authorList>
            <person name="Zhang H."/>
            <person name="Lin R."/>
            <person name="Xie B."/>
        </authorList>
    </citation>
    <scope>NUCLEOTIDE SEQUENCE</scope>
    <source>
        <strain evidence="2">BazhouSP</strain>
    </source>
</reference>
<name>A0AAD4RBV9_9BILA</name>
<proteinExistence type="predicted"/>
<dbReference type="EMBL" id="JAKKPZ010000002">
    <property type="protein sequence ID" value="KAI1725253.1"/>
    <property type="molecule type" value="Genomic_DNA"/>
</dbReference>
<dbReference type="AlphaFoldDB" id="A0AAD4RBV9"/>
<comment type="caution">
    <text evidence="2">The sequence shown here is derived from an EMBL/GenBank/DDBJ whole genome shotgun (WGS) entry which is preliminary data.</text>
</comment>
<feature type="compositionally biased region" description="Polar residues" evidence="1">
    <location>
        <begin position="105"/>
        <end position="122"/>
    </location>
</feature>
<evidence type="ECO:0000256" key="1">
    <source>
        <dbReference type="SAM" id="MobiDB-lite"/>
    </source>
</evidence>
<dbReference type="Proteomes" id="UP001201812">
    <property type="component" value="Unassembled WGS sequence"/>
</dbReference>
<organism evidence="2 3">
    <name type="scientific">Ditylenchus destructor</name>
    <dbReference type="NCBI Taxonomy" id="166010"/>
    <lineage>
        <taxon>Eukaryota</taxon>
        <taxon>Metazoa</taxon>
        <taxon>Ecdysozoa</taxon>
        <taxon>Nematoda</taxon>
        <taxon>Chromadorea</taxon>
        <taxon>Rhabditida</taxon>
        <taxon>Tylenchina</taxon>
        <taxon>Tylenchomorpha</taxon>
        <taxon>Sphaerularioidea</taxon>
        <taxon>Anguinidae</taxon>
        <taxon>Anguininae</taxon>
        <taxon>Ditylenchus</taxon>
    </lineage>
</organism>
<gene>
    <name evidence="2" type="ORF">DdX_01905</name>
</gene>
<sequence length="122" mass="14001">MSQKKRSNSVSKAHAKDYSSRRSSSQLPGDRFSRSEHIFSGLGTGKSRKINDSAWQKSTLGHRPPFNLDTRIPGYDNVDDSTGKYRYPGPRYASNQSQRKKSMQQDDYNQEWMNSLRSSLHN</sequence>
<protein>
    <submittedName>
        <fullName evidence="2">Uncharacterized protein</fullName>
    </submittedName>
</protein>
<evidence type="ECO:0000313" key="2">
    <source>
        <dbReference type="EMBL" id="KAI1725253.1"/>
    </source>
</evidence>